<dbReference type="Pfam" id="PF01546">
    <property type="entry name" value="Peptidase_M20"/>
    <property type="match status" value="1"/>
</dbReference>
<accession>A0A2T0B9X0</accession>
<reference evidence="1 2" key="1">
    <citation type="submission" date="2018-03" db="EMBL/GenBank/DDBJ databases">
        <title>Genome sequence of Clostridium liquoris DSM 100320.</title>
        <authorList>
            <person name="Poehlein A."/>
            <person name="Daniel R."/>
        </authorList>
    </citation>
    <scope>NUCLEOTIDE SEQUENCE [LARGE SCALE GENOMIC DNA]</scope>
    <source>
        <strain evidence="1 2">DSM 100320</strain>
    </source>
</reference>
<dbReference type="GO" id="GO:0005737">
    <property type="term" value="C:cytoplasm"/>
    <property type="evidence" value="ECO:0007669"/>
    <property type="project" value="TreeGrafter"/>
</dbReference>
<dbReference type="PANTHER" id="PTHR30575">
    <property type="entry name" value="PEPTIDASE M20"/>
    <property type="match status" value="1"/>
</dbReference>
<dbReference type="GO" id="GO:0046657">
    <property type="term" value="P:folic acid catabolic process"/>
    <property type="evidence" value="ECO:0007669"/>
    <property type="project" value="TreeGrafter"/>
</dbReference>
<sequence>MITKETLIKFLDSRVKDFSKISDKIWEFAELQFKEEKSSELLSSFLANEDFTIEKNVAGIKTAFIGSYGSGNPVIGILGEFDALSNMSQKSGIACKGSLVDGAPGHGCGHNLLGTGSLAACIAIKEYLKETGMKGTIKFFGCPAEEGGAGKVFMVRSGCFEGVDVAMTWHPASQNIVWKDSSLANNQAYFNFKGISSHAAASPHLGRSALDAVELMNVGANYLREHIISDARLHYAVTNTGGTAPNIVQAEATVLYLMRAPQSNQVRDIYNRVCKIAQGAALMTGTKVEIEFNTGVSEFKPNIPLTGLLEKNLKRILPIDGYTNEDISLAKSITDTIPSIDTFLSRLEDKKLAEHIRETGICNGFIENITGLGSGSTDVGDVSWVVPTAQFTTSCAACGTPMHSWQFVAQGKSNLAHQGMLTAAKTMALSAFDILQNPQILKEIKESFENDLNGEKYICPIPPEISPKY</sequence>
<dbReference type="GO" id="GO:0016805">
    <property type="term" value="F:dipeptidase activity"/>
    <property type="evidence" value="ECO:0007669"/>
    <property type="project" value="TreeGrafter"/>
</dbReference>
<dbReference type="AlphaFoldDB" id="A0A2T0B9X0"/>
<dbReference type="SUPFAM" id="SSF53187">
    <property type="entry name" value="Zn-dependent exopeptidases"/>
    <property type="match status" value="1"/>
</dbReference>
<protein>
    <submittedName>
        <fullName evidence="1">p-aminobenzoyl-glutamate hydrolase subunit B</fullName>
        <ecNumber evidence="1">3.5.1.-</ecNumber>
    </submittedName>
</protein>
<dbReference type="EMBL" id="PVXO01000005">
    <property type="protein sequence ID" value="PRR80701.1"/>
    <property type="molecule type" value="Genomic_DNA"/>
</dbReference>
<dbReference type="Gene3D" id="3.30.70.360">
    <property type="match status" value="1"/>
</dbReference>
<proteinExistence type="predicted"/>
<dbReference type="InterPro" id="IPR017439">
    <property type="entry name" value="Amidohydrolase"/>
</dbReference>
<dbReference type="SUPFAM" id="SSF55031">
    <property type="entry name" value="Bacterial exopeptidase dimerisation domain"/>
    <property type="match status" value="1"/>
</dbReference>
<name>A0A2T0B9X0_9CLOT</name>
<dbReference type="RefSeq" id="WP_106062468.1">
    <property type="nucleotide sequence ID" value="NZ_PVXO01000005.1"/>
</dbReference>
<dbReference type="Gene3D" id="3.40.630.10">
    <property type="entry name" value="Zn peptidases"/>
    <property type="match status" value="1"/>
</dbReference>
<evidence type="ECO:0000313" key="2">
    <source>
        <dbReference type="Proteomes" id="UP000239706"/>
    </source>
</evidence>
<dbReference type="NCBIfam" id="TIGR01891">
    <property type="entry name" value="amidohydrolases"/>
    <property type="match status" value="1"/>
</dbReference>
<gene>
    <name evidence="1" type="primary">abgB_1</name>
    <name evidence="1" type="ORF">CLLI_02740</name>
</gene>
<keyword evidence="1" id="KW-0378">Hydrolase</keyword>
<comment type="caution">
    <text evidence="1">The sequence shown here is derived from an EMBL/GenBank/DDBJ whole genome shotgun (WGS) entry which is preliminary data.</text>
</comment>
<dbReference type="PIRSF" id="PIRSF037227">
    <property type="entry name" value="Aminobenzoyl-glu_utiliz_pB"/>
    <property type="match status" value="1"/>
</dbReference>
<dbReference type="CDD" id="cd05673">
    <property type="entry name" value="M20_Acy1L2_AbgB"/>
    <property type="match status" value="1"/>
</dbReference>
<dbReference type="InterPro" id="IPR017145">
    <property type="entry name" value="Aminobenzoyl-glu_utiliz_pB"/>
</dbReference>
<dbReference type="PANTHER" id="PTHR30575:SF0">
    <property type="entry name" value="XAA-ARG DIPEPTIDASE"/>
    <property type="match status" value="1"/>
</dbReference>
<dbReference type="GO" id="GO:0071713">
    <property type="term" value="F:para-aminobenzoyl-glutamate hydrolase activity"/>
    <property type="evidence" value="ECO:0007669"/>
    <property type="project" value="TreeGrafter"/>
</dbReference>
<keyword evidence="2" id="KW-1185">Reference proteome</keyword>
<dbReference type="InterPro" id="IPR036264">
    <property type="entry name" value="Bact_exopeptidase_dim_dom"/>
</dbReference>
<dbReference type="OrthoDB" id="9781032at2"/>
<dbReference type="InterPro" id="IPR002933">
    <property type="entry name" value="Peptidase_M20"/>
</dbReference>
<evidence type="ECO:0000313" key="1">
    <source>
        <dbReference type="EMBL" id="PRR80701.1"/>
    </source>
</evidence>
<dbReference type="InterPro" id="IPR052030">
    <property type="entry name" value="Peptidase_M20/M20A_hydrolases"/>
</dbReference>
<dbReference type="FunFam" id="3.30.70.360:FF:000004">
    <property type="entry name" value="Peptidase M20 domain-containing protein 2"/>
    <property type="match status" value="1"/>
</dbReference>
<dbReference type="Proteomes" id="UP000239706">
    <property type="component" value="Unassembled WGS sequence"/>
</dbReference>
<dbReference type="EC" id="3.5.1.-" evidence="1"/>
<organism evidence="1 2">
    <name type="scientific">Clostridium liquoris</name>
    <dbReference type="NCBI Taxonomy" id="1289519"/>
    <lineage>
        <taxon>Bacteria</taxon>
        <taxon>Bacillati</taxon>
        <taxon>Bacillota</taxon>
        <taxon>Clostridia</taxon>
        <taxon>Eubacteriales</taxon>
        <taxon>Clostridiaceae</taxon>
        <taxon>Clostridium</taxon>
    </lineage>
</organism>